<dbReference type="PANTHER" id="PTHR31480">
    <property type="entry name" value="BIFUNCTIONAL LYCOPENE CYCLASE/PHYTOENE SYNTHASE"/>
    <property type="match status" value="1"/>
</dbReference>
<protein>
    <submittedName>
        <fullName evidence="2">Farnesyl-diphosphate farnesyltransferase</fullName>
    </submittedName>
</protein>
<name>A0A1H8QV52_9BRAD</name>
<dbReference type="Gene3D" id="1.10.600.10">
    <property type="entry name" value="Farnesyl Diphosphate Synthase"/>
    <property type="match status" value="1"/>
</dbReference>
<dbReference type="CDD" id="cd00683">
    <property type="entry name" value="Trans_IPPS_HH"/>
    <property type="match status" value="1"/>
</dbReference>
<dbReference type="NCBIfam" id="TIGR03465">
    <property type="entry name" value="HpnD"/>
    <property type="match status" value="1"/>
</dbReference>
<dbReference type="OrthoDB" id="9807580at2"/>
<dbReference type="PROSITE" id="PS01045">
    <property type="entry name" value="SQUALEN_PHYTOEN_SYN_2"/>
    <property type="match status" value="1"/>
</dbReference>
<dbReference type="SUPFAM" id="SSF48576">
    <property type="entry name" value="Terpenoid synthases"/>
    <property type="match status" value="1"/>
</dbReference>
<sequence length="279" mass="31012">MTLQTTTEPAEHQGVALGSSFYAAMRILPRPQREAMFQVYSFCRYVDDIADSDEPRDLRRAGLQRWRDDIEALYRGAPPPRLADYQGSVRAFGLKREDFLAIIDGMEMDVTADIRAPNDATLDLYCDRVASAVGRLSVRIFGLPEQDGILLAHHLGRALQLTNILRDIDEDAELGRLYLPREGLVAAGITSIDPMLVARDPALPNVCAPLVARALKHFDAADVVMSRNPRRLVKAPRIMGKYYYSILQLLIARGFAPPRAPVKLGKASKIAILLQYAVV</sequence>
<dbReference type="Proteomes" id="UP000199615">
    <property type="component" value="Unassembled WGS sequence"/>
</dbReference>
<dbReference type="InterPro" id="IPR008949">
    <property type="entry name" value="Isoprenoid_synthase_dom_sf"/>
</dbReference>
<dbReference type="RefSeq" id="WP_092682942.1">
    <property type="nucleotide sequence ID" value="NZ_FODT01000003.1"/>
</dbReference>
<dbReference type="InterPro" id="IPR019845">
    <property type="entry name" value="Squalene/phytoene_synthase_CS"/>
</dbReference>
<dbReference type="PROSITE" id="PS01044">
    <property type="entry name" value="SQUALEN_PHYTOEN_SYN_1"/>
    <property type="match status" value="1"/>
</dbReference>
<dbReference type="SFLD" id="SFLDG01018">
    <property type="entry name" value="Squalene/Phytoene_Synthase_Lik"/>
    <property type="match status" value="1"/>
</dbReference>
<dbReference type="SFLD" id="SFLDS00005">
    <property type="entry name" value="Isoprenoid_Synthase_Type_I"/>
    <property type="match status" value="1"/>
</dbReference>
<evidence type="ECO:0000313" key="3">
    <source>
        <dbReference type="Proteomes" id="UP000199615"/>
    </source>
</evidence>
<evidence type="ECO:0000256" key="1">
    <source>
        <dbReference type="ARBA" id="ARBA00022679"/>
    </source>
</evidence>
<dbReference type="Pfam" id="PF00494">
    <property type="entry name" value="SQS_PSY"/>
    <property type="match status" value="1"/>
</dbReference>
<dbReference type="SFLD" id="SFLDG01212">
    <property type="entry name" value="Phytoene_synthase_like"/>
    <property type="match status" value="1"/>
</dbReference>
<dbReference type="InterPro" id="IPR017828">
    <property type="entry name" value="SQ_synth_HpnD-like"/>
</dbReference>
<reference evidence="3" key="1">
    <citation type="submission" date="2016-10" db="EMBL/GenBank/DDBJ databases">
        <authorList>
            <person name="Varghese N."/>
            <person name="Submissions S."/>
        </authorList>
    </citation>
    <scope>NUCLEOTIDE SEQUENCE [LARGE SCALE GENOMIC DNA]</scope>
    <source>
        <strain evidence="3">DSM 123</strain>
    </source>
</reference>
<gene>
    <name evidence="2" type="ORF">SAMN05444123_103364</name>
</gene>
<dbReference type="EMBL" id="FODT01000003">
    <property type="protein sequence ID" value="SEO57798.1"/>
    <property type="molecule type" value="Genomic_DNA"/>
</dbReference>
<dbReference type="AlphaFoldDB" id="A0A1H8QV52"/>
<dbReference type="InterPro" id="IPR033904">
    <property type="entry name" value="Trans_IPPS_HH"/>
</dbReference>
<dbReference type="GO" id="GO:0051996">
    <property type="term" value="F:squalene synthase [NAD(P)H] activity"/>
    <property type="evidence" value="ECO:0007669"/>
    <property type="project" value="InterPro"/>
</dbReference>
<keyword evidence="3" id="KW-1185">Reference proteome</keyword>
<dbReference type="InterPro" id="IPR044843">
    <property type="entry name" value="Trans_IPPS_bact-type"/>
</dbReference>
<dbReference type="GO" id="GO:0016117">
    <property type="term" value="P:carotenoid biosynthetic process"/>
    <property type="evidence" value="ECO:0007669"/>
    <property type="project" value="InterPro"/>
</dbReference>
<keyword evidence="1 2" id="KW-0808">Transferase</keyword>
<organism evidence="2 3">
    <name type="scientific">Rhodopseudomonas pseudopalustris</name>
    <dbReference type="NCBI Taxonomy" id="1513892"/>
    <lineage>
        <taxon>Bacteria</taxon>
        <taxon>Pseudomonadati</taxon>
        <taxon>Pseudomonadota</taxon>
        <taxon>Alphaproteobacteria</taxon>
        <taxon>Hyphomicrobiales</taxon>
        <taxon>Nitrobacteraceae</taxon>
        <taxon>Rhodopseudomonas</taxon>
    </lineage>
</organism>
<dbReference type="InterPro" id="IPR002060">
    <property type="entry name" value="Squ/phyt_synthse"/>
</dbReference>
<evidence type="ECO:0000313" key="2">
    <source>
        <dbReference type="EMBL" id="SEO57798.1"/>
    </source>
</evidence>
<proteinExistence type="predicted"/>
<accession>A0A1H8QV52</accession>
<dbReference type="GO" id="GO:0004311">
    <property type="term" value="F:geranylgeranyl diphosphate synthase activity"/>
    <property type="evidence" value="ECO:0007669"/>
    <property type="project" value="InterPro"/>
</dbReference>